<dbReference type="SUPFAM" id="SSF88713">
    <property type="entry name" value="Glycoside hydrolase/deacetylase"/>
    <property type="match status" value="1"/>
</dbReference>
<reference evidence="7" key="2">
    <citation type="submission" date="2020-09" db="EMBL/GenBank/DDBJ databases">
        <authorList>
            <person name="Sun Q."/>
            <person name="Zhou Y."/>
        </authorList>
    </citation>
    <scope>NUCLEOTIDE SEQUENCE</scope>
    <source>
        <strain evidence="7">CGMCC 1.12214</strain>
    </source>
</reference>
<evidence type="ECO:0000313" key="7">
    <source>
        <dbReference type="EMBL" id="GGH21410.1"/>
    </source>
</evidence>
<comment type="caution">
    <text evidence="7">The sequence shown here is derived from an EMBL/GenBank/DDBJ whole genome shotgun (WGS) entry which is preliminary data.</text>
</comment>
<dbReference type="PROSITE" id="PS51677">
    <property type="entry name" value="NODB"/>
    <property type="match status" value="1"/>
</dbReference>
<evidence type="ECO:0000256" key="2">
    <source>
        <dbReference type="ARBA" id="ARBA00010973"/>
    </source>
</evidence>
<dbReference type="InterPro" id="IPR011330">
    <property type="entry name" value="Glyco_hydro/deAcase_b/a-brl"/>
</dbReference>
<dbReference type="PANTHER" id="PTHR34216:SF7">
    <property type="entry name" value="POLY-BETA-1,6-N-ACETYL-D-GLUCOSAMINE N-DEACETYLASE"/>
    <property type="match status" value="1"/>
</dbReference>
<proteinExistence type="inferred from homology"/>
<dbReference type="InterPro" id="IPR051398">
    <property type="entry name" value="Polysacch_Deacetylase"/>
</dbReference>
<dbReference type="Gene3D" id="3.20.20.370">
    <property type="entry name" value="Glycoside hydrolase/deacetylase"/>
    <property type="match status" value="1"/>
</dbReference>
<keyword evidence="4" id="KW-0732">Signal</keyword>
<gene>
    <name evidence="7" type="ORF">GCM10007036_25670</name>
</gene>
<dbReference type="Pfam" id="PF01522">
    <property type="entry name" value="Polysacc_deac_1"/>
    <property type="match status" value="1"/>
</dbReference>
<dbReference type="AlphaFoldDB" id="A0A917I920"/>
<dbReference type="PANTHER" id="PTHR34216">
    <property type="match status" value="1"/>
</dbReference>
<dbReference type="GO" id="GO:0005975">
    <property type="term" value="P:carbohydrate metabolic process"/>
    <property type="evidence" value="ECO:0007669"/>
    <property type="project" value="InterPro"/>
</dbReference>
<evidence type="ECO:0000256" key="1">
    <source>
        <dbReference type="ARBA" id="ARBA00003236"/>
    </source>
</evidence>
<evidence type="ECO:0000259" key="6">
    <source>
        <dbReference type="PROSITE" id="PS51677"/>
    </source>
</evidence>
<evidence type="ECO:0000313" key="8">
    <source>
        <dbReference type="Proteomes" id="UP000603912"/>
    </source>
</evidence>
<sequence length="363" mass="39275">MELPRIEDFTVGLKYRIFQAALNGLAAVGAGRWTLPGSRGLGGILMLHHVRPWTERPFAPNRLLEVTPEFLDAALARAKALGFRIASLDAVVDALEAGIEFAAKPPLLAITFDDGYRDNLDHALPVLRRHGAPAAVFVTPGFADRSAGLWWCDLEDAIARADEVRADLPDGPFAMATGDPAAKAAAFEALYWRLRALPEPDMRTVVAKLAAGQGIDSLATTERLCLDWAGLRRLAADPLITIGAHTMTHPMLAKHDAATACAEMADSRAAIERELGVPVRHLAYPVGDPTSAGPREFAMARELGFRSAVTTRPGMLFPQHRDHLTALPRVSLNGNFQNVGQFGALLSGIPFHLWNKGRRLNVA</sequence>
<protein>
    <recommendedName>
        <fullName evidence="3">Chitooligosaccharide deacetylase</fullName>
    </recommendedName>
    <alternativeName>
        <fullName evidence="5">Nodulation protein B</fullName>
    </alternativeName>
</protein>
<dbReference type="CDD" id="cd10968">
    <property type="entry name" value="CE4_Mlr8448_like_5s"/>
    <property type="match status" value="1"/>
</dbReference>
<dbReference type="GO" id="GO:0016810">
    <property type="term" value="F:hydrolase activity, acting on carbon-nitrogen (but not peptide) bonds"/>
    <property type="evidence" value="ECO:0007669"/>
    <property type="project" value="InterPro"/>
</dbReference>
<evidence type="ECO:0000256" key="3">
    <source>
        <dbReference type="ARBA" id="ARBA00020071"/>
    </source>
</evidence>
<keyword evidence="8" id="KW-1185">Reference proteome</keyword>
<reference evidence="7" key="1">
    <citation type="journal article" date="2014" name="Int. J. Syst. Evol. Microbiol.">
        <title>Complete genome sequence of Corynebacterium casei LMG S-19264T (=DSM 44701T), isolated from a smear-ripened cheese.</title>
        <authorList>
            <consortium name="US DOE Joint Genome Institute (JGI-PGF)"/>
            <person name="Walter F."/>
            <person name="Albersmeier A."/>
            <person name="Kalinowski J."/>
            <person name="Ruckert C."/>
        </authorList>
    </citation>
    <scope>NUCLEOTIDE SEQUENCE</scope>
    <source>
        <strain evidence="7">CGMCC 1.12214</strain>
    </source>
</reference>
<name>A0A917I920_9HYPH</name>
<accession>A0A917I920</accession>
<evidence type="ECO:0000256" key="5">
    <source>
        <dbReference type="ARBA" id="ARBA00032976"/>
    </source>
</evidence>
<evidence type="ECO:0000256" key="4">
    <source>
        <dbReference type="ARBA" id="ARBA00022729"/>
    </source>
</evidence>
<comment type="function">
    <text evidence="1">Is involved in generating a small heat-stable compound (Nod), an acylated oligomer of N-acetylglucosamine, that stimulates mitosis in various plant protoplasts.</text>
</comment>
<dbReference type="EMBL" id="BMES01000002">
    <property type="protein sequence ID" value="GGH21410.1"/>
    <property type="molecule type" value="Genomic_DNA"/>
</dbReference>
<comment type="similarity">
    <text evidence="2">Belongs to the polysaccharide deacetylase family.</text>
</comment>
<organism evidence="7 8">
    <name type="scientific">Alsobacter metallidurans</name>
    <dbReference type="NCBI Taxonomy" id="340221"/>
    <lineage>
        <taxon>Bacteria</taxon>
        <taxon>Pseudomonadati</taxon>
        <taxon>Pseudomonadota</taxon>
        <taxon>Alphaproteobacteria</taxon>
        <taxon>Hyphomicrobiales</taxon>
        <taxon>Alsobacteraceae</taxon>
        <taxon>Alsobacter</taxon>
    </lineage>
</organism>
<dbReference type="Proteomes" id="UP000603912">
    <property type="component" value="Unassembled WGS sequence"/>
</dbReference>
<dbReference type="InterPro" id="IPR002509">
    <property type="entry name" value="NODB_dom"/>
</dbReference>
<feature type="domain" description="NodB homology" evidence="6">
    <location>
        <begin position="106"/>
        <end position="363"/>
    </location>
</feature>